<evidence type="ECO:0000256" key="8">
    <source>
        <dbReference type="SAM" id="Phobius"/>
    </source>
</evidence>
<accession>A0A915CF84</accession>
<dbReference type="PANTHER" id="PTHR12892:SF11">
    <property type="entry name" value="POST-GPI ATTACHMENT TO PROTEINS FACTOR 2"/>
    <property type="match status" value="1"/>
</dbReference>
<keyword evidence="4 8" id="KW-0812">Transmembrane</keyword>
<protein>
    <submittedName>
        <fullName evidence="11">Post-GPI attachment to proteins factor 2</fullName>
    </submittedName>
</protein>
<dbReference type="WBParaSite" id="PgR134_g001_t02">
    <property type="protein sequence ID" value="PgR134_g001_t02"/>
    <property type="gene ID" value="PgR134_g001"/>
</dbReference>
<keyword evidence="3" id="KW-0337">GPI-anchor biosynthesis</keyword>
<dbReference type="AlphaFoldDB" id="A0A915CF84"/>
<organism evidence="10 11">
    <name type="scientific">Parascaris univalens</name>
    <name type="common">Nematode worm</name>
    <dbReference type="NCBI Taxonomy" id="6257"/>
    <lineage>
        <taxon>Eukaryota</taxon>
        <taxon>Metazoa</taxon>
        <taxon>Ecdysozoa</taxon>
        <taxon>Nematoda</taxon>
        <taxon>Chromadorea</taxon>
        <taxon>Rhabditida</taxon>
        <taxon>Spirurina</taxon>
        <taxon>Ascaridomorpha</taxon>
        <taxon>Ascaridoidea</taxon>
        <taxon>Ascarididae</taxon>
        <taxon>Parascaris</taxon>
    </lineage>
</organism>
<evidence type="ECO:0000256" key="7">
    <source>
        <dbReference type="ARBA" id="ARBA00023136"/>
    </source>
</evidence>
<keyword evidence="10" id="KW-1185">Reference proteome</keyword>
<evidence type="ECO:0000259" key="9">
    <source>
        <dbReference type="Pfam" id="PF10277"/>
    </source>
</evidence>
<feature type="domain" description="CWH43-like N-terminal" evidence="9">
    <location>
        <begin position="76"/>
        <end position="271"/>
    </location>
</feature>
<evidence type="ECO:0000256" key="1">
    <source>
        <dbReference type="ARBA" id="ARBA00004653"/>
    </source>
</evidence>
<dbReference type="Proteomes" id="UP000887569">
    <property type="component" value="Unplaced"/>
</dbReference>
<feature type="transmembrane region" description="Helical" evidence="8">
    <location>
        <begin position="139"/>
        <end position="165"/>
    </location>
</feature>
<dbReference type="Pfam" id="PF10277">
    <property type="entry name" value="Frag1"/>
    <property type="match status" value="1"/>
</dbReference>
<evidence type="ECO:0000256" key="2">
    <source>
        <dbReference type="ARBA" id="ARBA00007414"/>
    </source>
</evidence>
<proteinExistence type="inferred from homology"/>
<reference evidence="11" key="1">
    <citation type="submission" date="2022-11" db="UniProtKB">
        <authorList>
            <consortium name="WormBaseParasite"/>
        </authorList>
    </citation>
    <scope>IDENTIFICATION</scope>
</reference>
<evidence type="ECO:0000313" key="11">
    <source>
        <dbReference type="WBParaSite" id="PgR134_g001_t02"/>
    </source>
</evidence>
<evidence type="ECO:0000256" key="3">
    <source>
        <dbReference type="ARBA" id="ARBA00022502"/>
    </source>
</evidence>
<keyword evidence="7 8" id="KW-0472">Membrane</keyword>
<feature type="transmembrane region" description="Helical" evidence="8">
    <location>
        <begin position="246"/>
        <end position="268"/>
    </location>
</feature>
<keyword evidence="5 8" id="KW-1133">Transmembrane helix</keyword>
<dbReference type="GO" id="GO:0005789">
    <property type="term" value="C:endoplasmic reticulum membrane"/>
    <property type="evidence" value="ECO:0007669"/>
    <property type="project" value="TreeGrafter"/>
</dbReference>
<dbReference type="PANTHER" id="PTHR12892">
    <property type="entry name" value="FGF RECEPTOR ACTIVATING PROTEIN 1"/>
    <property type="match status" value="1"/>
</dbReference>
<keyword evidence="6" id="KW-0333">Golgi apparatus</keyword>
<evidence type="ECO:0000256" key="5">
    <source>
        <dbReference type="ARBA" id="ARBA00022989"/>
    </source>
</evidence>
<dbReference type="InterPro" id="IPR019402">
    <property type="entry name" value="CWH43_N"/>
</dbReference>
<evidence type="ECO:0000313" key="10">
    <source>
        <dbReference type="Proteomes" id="UP000887569"/>
    </source>
</evidence>
<evidence type="ECO:0000256" key="6">
    <source>
        <dbReference type="ARBA" id="ARBA00023034"/>
    </source>
</evidence>
<dbReference type="GO" id="GO:0006506">
    <property type="term" value="P:GPI anchor biosynthetic process"/>
    <property type="evidence" value="ECO:0007669"/>
    <property type="project" value="UniProtKB-KW"/>
</dbReference>
<sequence>VLNGGDRRRGAFGDTIQMVRLRCSRYANVCALFMYRTLGHFTSRRGNTNALRSTELVAVDFGGCCLISSRTIYLEEATRTHCGVPNWLPSISAAVASFPPERYIWRLLIALHSAPRYAVAFAFRNLLLTSPLRPLTAHTWFPFVCHLACATNIAENTFLLLLTSISSTENYLLHKTSFGGFALCAMLYMFVATWLFHYSGRRRTSSLGERSFQYKVLMCGSSTISLLMAAYFFYRHNAFCEPGLYTLFAIAEYALVISNVLFHSTLLFDFHGRRFVLGSAGSSYHYQPLLPLHDPSKRSS</sequence>
<evidence type="ECO:0000256" key="4">
    <source>
        <dbReference type="ARBA" id="ARBA00022692"/>
    </source>
</evidence>
<feature type="transmembrane region" description="Helical" evidence="8">
    <location>
        <begin position="177"/>
        <end position="196"/>
    </location>
</feature>
<comment type="similarity">
    <text evidence="2">Belongs to the PGAP2 family.</text>
</comment>
<comment type="subcellular location">
    <subcellularLocation>
        <location evidence="1">Golgi apparatus membrane</location>
        <topology evidence="1">Multi-pass membrane protein</topology>
    </subcellularLocation>
</comment>
<dbReference type="GO" id="GO:0000139">
    <property type="term" value="C:Golgi membrane"/>
    <property type="evidence" value="ECO:0007669"/>
    <property type="project" value="UniProtKB-SubCell"/>
</dbReference>
<dbReference type="InterPro" id="IPR039545">
    <property type="entry name" value="PGAP2"/>
</dbReference>
<name>A0A915CF84_PARUN</name>
<feature type="transmembrane region" description="Helical" evidence="8">
    <location>
        <begin position="216"/>
        <end position="234"/>
    </location>
</feature>